<name>A0AA88V846_9ASTE</name>
<protein>
    <recommendedName>
        <fullName evidence="1">Myb/SANT-like domain-containing protein</fullName>
    </recommendedName>
</protein>
<proteinExistence type="predicted"/>
<evidence type="ECO:0000313" key="2">
    <source>
        <dbReference type="EMBL" id="KAK3003792.1"/>
    </source>
</evidence>
<accession>A0AA88V846</accession>
<reference evidence="2" key="1">
    <citation type="submission" date="2022-12" db="EMBL/GenBank/DDBJ databases">
        <title>Draft genome assemblies for two species of Escallonia (Escalloniales).</title>
        <authorList>
            <person name="Chanderbali A."/>
            <person name="Dervinis C."/>
            <person name="Anghel I."/>
            <person name="Soltis D."/>
            <person name="Soltis P."/>
            <person name="Zapata F."/>
        </authorList>
    </citation>
    <scope>NUCLEOTIDE SEQUENCE</scope>
    <source>
        <strain evidence="2">UCBG64.0493</strain>
        <tissue evidence="2">Leaf</tissue>
    </source>
</reference>
<organism evidence="2 3">
    <name type="scientific">Escallonia herrerae</name>
    <dbReference type="NCBI Taxonomy" id="1293975"/>
    <lineage>
        <taxon>Eukaryota</taxon>
        <taxon>Viridiplantae</taxon>
        <taxon>Streptophyta</taxon>
        <taxon>Embryophyta</taxon>
        <taxon>Tracheophyta</taxon>
        <taxon>Spermatophyta</taxon>
        <taxon>Magnoliopsida</taxon>
        <taxon>eudicotyledons</taxon>
        <taxon>Gunneridae</taxon>
        <taxon>Pentapetalae</taxon>
        <taxon>asterids</taxon>
        <taxon>campanulids</taxon>
        <taxon>Escalloniales</taxon>
        <taxon>Escalloniaceae</taxon>
        <taxon>Escallonia</taxon>
    </lineage>
</organism>
<keyword evidence="3" id="KW-1185">Reference proteome</keyword>
<dbReference type="PANTHER" id="PTHR46929:SF3">
    <property type="entry name" value="MYB_SANT-LIKE DOMAIN-CONTAINING PROTEIN"/>
    <property type="match status" value="1"/>
</dbReference>
<evidence type="ECO:0000313" key="3">
    <source>
        <dbReference type="Proteomes" id="UP001188597"/>
    </source>
</evidence>
<dbReference type="EMBL" id="JAVXUP010002361">
    <property type="protein sequence ID" value="KAK3003792.1"/>
    <property type="molecule type" value="Genomic_DNA"/>
</dbReference>
<dbReference type="InterPro" id="IPR024752">
    <property type="entry name" value="Myb/SANT-like_dom"/>
</dbReference>
<dbReference type="Proteomes" id="UP001188597">
    <property type="component" value="Unassembled WGS sequence"/>
</dbReference>
<gene>
    <name evidence="2" type="ORF">RJ639_020166</name>
</gene>
<dbReference type="AlphaFoldDB" id="A0AA88V846"/>
<dbReference type="Pfam" id="PF12776">
    <property type="entry name" value="Myb_DNA-bind_3"/>
    <property type="match status" value="1"/>
</dbReference>
<feature type="domain" description="Myb/SANT-like" evidence="1">
    <location>
        <begin position="62"/>
        <end position="160"/>
    </location>
</feature>
<evidence type="ECO:0000259" key="1">
    <source>
        <dbReference type="Pfam" id="PF12776"/>
    </source>
</evidence>
<comment type="caution">
    <text evidence="2">The sequence shown here is derived from an EMBL/GenBank/DDBJ whole genome shotgun (WGS) entry which is preliminary data.</text>
</comment>
<dbReference type="PANTHER" id="PTHR46929">
    <property type="entry name" value="EXPRESSED PROTEIN"/>
    <property type="match status" value="1"/>
</dbReference>
<sequence>MGWWWPWLVKVDKVAGGGDSGSCDIGGYGGRGCGYGGVVVVDGANGNGGSGATVPPDMRPSSWSREMDKALSTFLIGQMKQGNKSGEDWKPEVYFEAVEHLNSAFDLDLTRDKIKYRVKTWQRYYTVIMDVKASQYGFSWNDEEKRIVMTMAEYAAWSTYVKDCCNVYVNGLHLTKSYGQRLDQAC</sequence>